<evidence type="ECO:0000256" key="1">
    <source>
        <dbReference type="ARBA" id="ARBA00003800"/>
    </source>
</evidence>
<dbReference type="PANTHER" id="PTHR42938:SF22">
    <property type="entry name" value="D-3-PHOSPHOGLYCERATE DEHYDROGENASE"/>
    <property type="match status" value="1"/>
</dbReference>
<comment type="similarity">
    <text evidence="3 14">Belongs to the D-isomer specific 2-hydroxyacid dehydrogenase family.</text>
</comment>
<dbReference type="GO" id="GO:0004617">
    <property type="term" value="F:phosphoglycerate dehydrogenase activity"/>
    <property type="evidence" value="ECO:0007669"/>
    <property type="project" value="UniProtKB-UniRule"/>
</dbReference>
<feature type="domain" description="ACT" evidence="15">
    <location>
        <begin position="460"/>
        <end position="525"/>
    </location>
</feature>
<dbReference type="SUPFAM" id="SSF143548">
    <property type="entry name" value="Serine metabolism enzymes domain"/>
    <property type="match status" value="1"/>
</dbReference>
<evidence type="ECO:0000256" key="4">
    <source>
        <dbReference type="ARBA" id="ARBA00011881"/>
    </source>
</evidence>
<evidence type="ECO:0000256" key="13">
    <source>
        <dbReference type="ARBA" id="ARBA00048731"/>
    </source>
</evidence>
<dbReference type="InterPro" id="IPR006139">
    <property type="entry name" value="D-isomer_2_OHA_DH_cat_dom"/>
</dbReference>
<dbReference type="SUPFAM" id="SSF55021">
    <property type="entry name" value="ACT-like"/>
    <property type="match status" value="1"/>
</dbReference>
<dbReference type="PROSITE" id="PS00065">
    <property type="entry name" value="D_2_HYDROXYACID_DH_1"/>
    <property type="match status" value="1"/>
</dbReference>
<dbReference type="CDD" id="cd12173">
    <property type="entry name" value="PGDH_4"/>
    <property type="match status" value="1"/>
</dbReference>
<evidence type="ECO:0000259" key="15">
    <source>
        <dbReference type="PROSITE" id="PS51671"/>
    </source>
</evidence>
<dbReference type="Pfam" id="PF01842">
    <property type="entry name" value="ACT"/>
    <property type="match status" value="1"/>
</dbReference>
<dbReference type="Gene3D" id="3.30.70.260">
    <property type="match status" value="1"/>
</dbReference>
<evidence type="ECO:0000256" key="3">
    <source>
        <dbReference type="ARBA" id="ARBA00005854"/>
    </source>
</evidence>
<comment type="catalytic activity">
    <reaction evidence="13 14">
        <text>(2R)-3-phosphoglycerate + NAD(+) = 3-phosphooxypyruvate + NADH + H(+)</text>
        <dbReference type="Rhea" id="RHEA:12641"/>
        <dbReference type="ChEBI" id="CHEBI:15378"/>
        <dbReference type="ChEBI" id="CHEBI:18110"/>
        <dbReference type="ChEBI" id="CHEBI:57540"/>
        <dbReference type="ChEBI" id="CHEBI:57945"/>
        <dbReference type="ChEBI" id="CHEBI:58272"/>
        <dbReference type="EC" id="1.1.1.95"/>
    </reaction>
</comment>
<evidence type="ECO:0000313" key="16">
    <source>
        <dbReference type="EMBL" id="HGY54790.1"/>
    </source>
</evidence>
<comment type="subunit">
    <text evidence="4">Homotetramer.</text>
</comment>
<dbReference type="InterPro" id="IPR006236">
    <property type="entry name" value="PGDH"/>
</dbReference>
<dbReference type="InterPro" id="IPR029752">
    <property type="entry name" value="D-isomer_DH_CS1"/>
</dbReference>
<dbReference type="PROSITE" id="PS00671">
    <property type="entry name" value="D_2_HYDROXYACID_DH_3"/>
    <property type="match status" value="1"/>
</dbReference>
<dbReference type="SUPFAM" id="SSF52283">
    <property type="entry name" value="Formate/glycerate dehydrogenase catalytic domain-like"/>
    <property type="match status" value="1"/>
</dbReference>
<keyword evidence="7 14" id="KW-0028">Amino-acid biosynthesis</keyword>
<keyword evidence="10 14" id="KW-0520">NAD</keyword>
<dbReference type="FunFam" id="3.40.50.720:FF:000021">
    <property type="entry name" value="D-3-phosphoglycerate dehydrogenase"/>
    <property type="match status" value="1"/>
</dbReference>
<dbReference type="Pfam" id="PF19304">
    <property type="entry name" value="PGDH_inter"/>
    <property type="match status" value="1"/>
</dbReference>
<evidence type="ECO:0000256" key="8">
    <source>
        <dbReference type="ARBA" id="ARBA00022990"/>
    </source>
</evidence>
<comment type="caution">
    <text evidence="16">The sequence shown here is derived from an EMBL/GenBank/DDBJ whole genome shotgun (WGS) entry which is preliminary data.</text>
</comment>
<evidence type="ECO:0000256" key="2">
    <source>
        <dbReference type="ARBA" id="ARBA00005216"/>
    </source>
</evidence>
<evidence type="ECO:0000256" key="7">
    <source>
        <dbReference type="ARBA" id="ARBA00022605"/>
    </source>
</evidence>
<dbReference type="Gene3D" id="3.30.1330.90">
    <property type="entry name" value="D-3-phosphoglycerate dehydrogenase, domain 3"/>
    <property type="match status" value="1"/>
</dbReference>
<evidence type="ECO:0000256" key="10">
    <source>
        <dbReference type="ARBA" id="ARBA00023027"/>
    </source>
</evidence>
<dbReference type="InterPro" id="IPR002912">
    <property type="entry name" value="ACT_dom"/>
</dbReference>
<accession>A0A7V4TYK4</accession>
<feature type="non-terminal residue" evidence="16">
    <location>
        <position position="525"/>
    </location>
</feature>
<evidence type="ECO:0000256" key="14">
    <source>
        <dbReference type="RuleBase" id="RU363003"/>
    </source>
</evidence>
<dbReference type="EMBL" id="DRQG01000032">
    <property type="protein sequence ID" value="HGY54790.1"/>
    <property type="molecule type" value="Genomic_DNA"/>
</dbReference>
<evidence type="ECO:0000256" key="9">
    <source>
        <dbReference type="ARBA" id="ARBA00023002"/>
    </source>
</evidence>
<sequence length="525" mass="56590">MFKILIADSLPDDILNKYDKTNGISVVNKTGISKEDLIAEIGDYDGLVVRSRTKVTADVMAASKKLKVIGRAGAGVDNIDTDEATKRGIIVMNTPGGNTMAAAEHTLAMMLAGLRNIAPANASMRQEKWDRKSFLGHEIYQKTVGVVGLGKIGREVAKRLNAFGATVLGYDPILTSEHAARLGIKLVDLDQLYAQSDIITLHVPKMAETLNMINSVSLAKCKDGVVIVNCARGGIINEDDLAAALESGKVSLAAIDVWSSEPPADFSLAKHPRVLATPHLGASTEEAQVKVADQVLDQMIHYFTKNVARNAINFVSVDEEIQGLIAPFFELARRLGTVFNQIKNGRLREISVRYYGTTLDVPVEPITSYLLMGALKSATENPDVELVNPVNALTIARERGVSIEIAKKDTPLTVHTNAIACDFITDNSTVHLAGSVVGQNIFHLIEYGPFKLSAELGGQMLFIENDNVPGIIGKVGSILGEVNININHMSSGRDGDAKEALNVFNVNGHLQSDLHVKLEEVNGIN</sequence>
<dbReference type="PROSITE" id="PS00670">
    <property type="entry name" value="D_2_HYDROXYACID_DH_2"/>
    <property type="match status" value="1"/>
</dbReference>
<keyword evidence="8" id="KW-0007">Acetylation</keyword>
<protein>
    <recommendedName>
        <fullName evidence="5 14">D-3-phosphoglycerate dehydrogenase</fullName>
        <ecNumber evidence="14">1.1.1.95</ecNumber>
    </recommendedName>
</protein>
<dbReference type="PANTHER" id="PTHR42938">
    <property type="entry name" value="FORMATE DEHYDROGENASE 1"/>
    <property type="match status" value="1"/>
</dbReference>
<dbReference type="Pfam" id="PF02826">
    <property type="entry name" value="2-Hacid_dh_C"/>
    <property type="match status" value="1"/>
</dbReference>
<evidence type="ECO:0000256" key="12">
    <source>
        <dbReference type="ARBA" id="ARBA00048126"/>
    </source>
</evidence>
<dbReference type="CDD" id="cd04879">
    <property type="entry name" value="ACT_3PGDH-like"/>
    <property type="match status" value="1"/>
</dbReference>
<evidence type="ECO:0000256" key="11">
    <source>
        <dbReference type="ARBA" id="ARBA00023299"/>
    </source>
</evidence>
<comment type="function">
    <text evidence="1">Catalyzes the reversible oxidation of 3-phospho-D-glycerate to 3-phosphonooxypyruvate, the first step of the phosphorylated L-serine biosynthesis pathway. Also catalyzes the reversible oxidation of 2-hydroxyglutarate to 2-oxoglutarate.</text>
</comment>
<dbReference type="GO" id="GO:0051287">
    <property type="term" value="F:NAD binding"/>
    <property type="evidence" value="ECO:0007669"/>
    <property type="project" value="UniProtKB-UniRule"/>
</dbReference>
<dbReference type="AlphaFoldDB" id="A0A7V4TYK4"/>
<dbReference type="NCBIfam" id="TIGR01327">
    <property type="entry name" value="PGDH"/>
    <property type="match status" value="1"/>
</dbReference>
<dbReference type="UniPathway" id="UPA00135">
    <property type="reaction ID" value="UER00196"/>
</dbReference>
<evidence type="ECO:0000256" key="6">
    <source>
        <dbReference type="ARBA" id="ARBA00022553"/>
    </source>
</evidence>
<dbReference type="EC" id="1.1.1.95" evidence="14"/>
<dbReference type="Gene3D" id="3.40.50.720">
    <property type="entry name" value="NAD(P)-binding Rossmann-like Domain"/>
    <property type="match status" value="2"/>
</dbReference>
<keyword evidence="6" id="KW-0597">Phosphoprotein</keyword>
<dbReference type="PROSITE" id="PS51671">
    <property type="entry name" value="ACT"/>
    <property type="match status" value="1"/>
</dbReference>
<dbReference type="InterPro" id="IPR029009">
    <property type="entry name" value="ASB_dom_sf"/>
</dbReference>
<keyword evidence="11 14" id="KW-0718">Serine biosynthesis</keyword>
<dbReference type="Pfam" id="PF00389">
    <property type="entry name" value="2-Hacid_dh"/>
    <property type="match status" value="1"/>
</dbReference>
<keyword evidence="9 14" id="KW-0560">Oxidoreductase</keyword>
<dbReference type="InterPro" id="IPR045865">
    <property type="entry name" value="ACT-like_dom_sf"/>
</dbReference>
<dbReference type="InterPro" id="IPR045626">
    <property type="entry name" value="PGDH_ASB_dom"/>
</dbReference>
<dbReference type="GO" id="GO:0006564">
    <property type="term" value="P:L-serine biosynthetic process"/>
    <property type="evidence" value="ECO:0007669"/>
    <property type="project" value="UniProtKB-UniRule"/>
</dbReference>
<comment type="catalytic activity">
    <reaction evidence="12">
        <text>(R)-2-hydroxyglutarate + NAD(+) = 2-oxoglutarate + NADH + H(+)</text>
        <dbReference type="Rhea" id="RHEA:49612"/>
        <dbReference type="ChEBI" id="CHEBI:15378"/>
        <dbReference type="ChEBI" id="CHEBI:15801"/>
        <dbReference type="ChEBI" id="CHEBI:16810"/>
        <dbReference type="ChEBI" id="CHEBI:57540"/>
        <dbReference type="ChEBI" id="CHEBI:57945"/>
        <dbReference type="EC" id="1.1.1.399"/>
    </reaction>
</comment>
<dbReference type="InterPro" id="IPR036291">
    <property type="entry name" value="NAD(P)-bd_dom_sf"/>
</dbReference>
<dbReference type="InterPro" id="IPR006140">
    <property type="entry name" value="D-isomer_DH_NAD-bd"/>
</dbReference>
<dbReference type="InterPro" id="IPR029753">
    <property type="entry name" value="D-isomer_DH_CS"/>
</dbReference>
<dbReference type="SUPFAM" id="SSF51735">
    <property type="entry name" value="NAD(P)-binding Rossmann-fold domains"/>
    <property type="match status" value="1"/>
</dbReference>
<gene>
    <name evidence="16" type="ORF">ENK44_03720</name>
</gene>
<name>A0A7V4TYK4_CALAY</name>
<organism evidence="16">
    <name type="scientific">Caldithrix abyssi</name>
    <dbReference type="NCBI Taxonomy" id="187145"/>
    <lineage>
        <taxon>Bacteria</taxon>
        <taxon>Pseudomonadati</taxon>
        <taxon>Calditrichota</taxon>
        <taxon>Calditrichia</taxon>
        <taxon>Calditrichales</taxon>
        <taxon>Calditrichaceae</taxon>
        <taxon>Caldithrix</taxon>
    </lineage>
</organism>
<comment type="pathway">
    <text evidence="2 14">Amino-acid biosynthesis; L-serine biosynthesis; L-serine from 3-phospho-D-glycerate: step 1/3.</text>
</comment>
<reference evidence="16" key="1">
    <citation type="journal article" date="2020" name="mSystems">
        <title>Genome- and Community-Level Interaction Insights into Carbon Utilization and Element Cycling Functions of Hydrothermarchaeota in Hydrothermal Sediment.</title>
        <authorList>
            <person name="Zhou Z."/>
            <person name="Liu Y."/>
            <person name="Xu W."/>
            <person name="Pan J."/>
            <person name="Luo Z.H."/>
            <person name="Li M."/>
        </authorList>
    </citation>
    <scope>NUCLEOTIDE SEQUENCE [LARGE SCALE GENOMIC DNA]</scope>
    <source>
        <strain evidence="16">HyVt-577</strain>
    </source>
</reference>
<dbReference type="Proteomes" id="UP000885779">
    <property type="component" value="Unassembled WGS sequence"/>
</dbReference>
<evidence type="ECO:0000256" key="5">
    <source>
        <dbReference type="ARBA" id="ARBA00021582"/>
    </source>
</evidence>
<proteinExistence type="inferred from homology"/>